<organism evidence="4 5">
    <name type="scientific">Penicillium nalgiovense</name>
    <dbReference type="NCBI Taxonomy" id="60175"/>
    <lineage>
        <taxon>Eukaryota</taxon>
        <taxon>Fungi</taxon>
        <taxon>Dikarya</taxon>
        <taxon>Ascomycota</taxon>
        <taxon>Pezizomycotina</taxon>
        <taxon>Eurotiomycetes</taxon>
        <taxon>Eurotiomycetidae</taxon>
        <taxon>Eurotiales</taxon>
        <taxon>Aspergillaceae</taxon>
        <taxon>Penicillium</taxon>
    </lineage>
</organism>
<reference evidence="4" key="1">
    <citation type="submission" date="2021-07" db="EMBL/GenBank/DDBJ databases">
        <authorList>
            <person name="Branca A.L. A."/>
        </authorList>
    </citation>
    <scope>NUCLEOTIDE SEQUENCE</scope>
</reference>
<evidence type="ECO:0000256" key="1">
    <source>
        <dbReference type="SAM" id="MobiDB-lite"/>
    </source>
</evidence>
<dbReference type="PANTHER" id="PTHR28219">
    <property type="entry name" value="UPF0642 PROTEIN YBL028C"/>
    <property type="match status" value="1"/>
</dbReference>
<evidence type="ECO:0000259" key="3">
    <source>
        <dbReference type="Pfam" id="PF21962"/>
    </source>
</evidence>
<comment type="caution">
    <text evidence="4">The sequence shown here is derived from an EMBL/GenBank/DDBJ whole genome shotgun (WGS) entry which is preliminary data.</text>
</comment>
<dbReference type="OrthoDB" id="4483229at2759"/>
<dbReference type="Pfam" id="PF21962">
    <property type="entry name" value="DUF6924"/>
    <property type="match status" value="1"/>
</dbReference>
<dbReference type="EMBL" id="CAJVNV010000125">
    <property type="protein sequence ID" value="CAG8065166.1"/>
    <property type="molecule type" value="Genomic_DNA"/>
</dbReference>
<dbReference type="Pfam" id="PF10338">
    <property type="entry name" value="YBL028C_N"/>
    <property type="match status" value="1"/>
</dbReference>
<feature type="domain" description="DUF2423" evidence="2">
    <location>
        <begin position="1"/>
        <end position="44"/>
    </location>
</feature>
<protein>
    <submittedName>
        <fullName evidence="4">Uncharacterized protein</fullName>
    </submittedName>
</protein>
<evidence type="ECO:0000313" key="5">
    <source>
        <dbReference type="Proteomes" id="UP001153461"/>
    </source>
</evidence>
<feature type="domain" description="DUF6924" evidence="3">
    <location>
        <begin position="166"/>
        <end position="268"/>
    </location>
</feature>
<name>A0A9W4HN40_PENNA</name>
<accession>A0A9W4HN40</accession>
<dbReference type="AlphaFoldDB" id="A0A9W4HN40"/>
<dbReference type="InterPro" id="IPR053832">
    <property type="entry name" value="DUF6924"/>
</dbReference>
<dbReference type="GO" id="GO:0030687">
    <property type="term" value="C:preribosome, large subunit precursor"/>
    <property type="evidence" value="ECO:0007669"/>
    <property type="project" value="TreeGrafter"/>
</dbReference>
<evidence type="ECO:0000313" key="4">
    <source>
        <dbReference type="EMBL" id="CAG8065166.1"/>
    </source>
</evidence>
<feature type="compositionally biased region" description="Basic residues" evidence="1">
    <location>
        <begin position="82"/>
        <end position="96"/>
    </location>
</feature>
<sequence>MAKSVRASVSKRNRANLRKKVFGPLVDARTERLAAKLQELASQPRPEAPVKSKMDLGEDEAAEVAKAQTGDSEEMDIDTIKSSKKKQARVQKRNQKPRNSIVFQKRLSTTKKVVLFPIVCIQHIPPNILSHIIFSAYRRSSLQPESLFILEADSDIEYAFSAVHIYDCYDTSAFHGKHVDDVIHILREGVTGNVVAANLFYIADDQAIRDHTLLLVQVQDQENDTCVFSVRLAPEFTNGIAILIYDSESDISIQDIQKDVDKEGVYRGGRGTPYSYVGTPSHYLNCPEISENGT</sequence>
<gene>
    <name evidence="4" type="ORF">PNAL_LOCUS3690</name>
</gene>
<feature type="region of interest" description="Disordered" evidence="1">
    <location>
        <begin position="38"/>
        <end position="96"/>
    </location>
</feature>
<dbReference type="Proteomes" id="UP001153461">
    <property type="component" value="Unassembled WGS sequence"/>
</dbReference>
<proteinExistence type="predicted"/>
<dbReference type="InterPro" id="IPR019434">
    <property type="entry name" value="DUF2423"/>
</dbReference>
<dbReference type="PANTHER" id="PTHR28219:SF1">
    <property type="entry name" value="UPF0642 PROTEIN YBL028C"/>
    <property type="match status" value="1"/>
</dbReference>
<evidence type="ECO:0000259" key="2">
    <source>
        <dbReference type="Pfam" id="PF10338"/>
    </source>
</evidence>